<dbReference type="AlphaFoldDB" id="A0A396IWX9"/>
<sequence length="121" mass="14014">MRNHDRKRIGADTAAAWTARDRKFGLVWLWVVVLVVVFVLGLLNLLIGWLINLNWVVVVVVGLWIQLVVVDEMEEEESFETGSLFFFFNLGMDVVCRSSKKRREECEEDKDRGKIVILYVG</sequence>
<evidence type="ECO:0008006" key="4">
    <source>
        <dbReference type="Google" id="ProtNLM"/>
    </source>
</evidence>
<dbReference type="Gramene" id="rna18605">
    <property type="protein sequence ID" value="RHN70062.1"/>
    <property type="gene ID" value="gene18605"/>
</dbReference>
<feature type="transmembrane region" description="Helical" evidence="1">
    <location>
        <begin position="27"/>
        <end position="47"/>
    </location>
</feature>
<reference evidence="3" key="1">
    <citation type="journal article" date="2018" name="Nat. Plants">
        <title>Whole-genome landscape of Medicago truncatula symbiotic genes.</title>
        <authorList>
            <person name="Pecrix Y."/>
            <person name="Staton S.E."/>
            <person name="Sallet E."/>
            <person name="Lelandais-Briere C."/>
            <person name="Moreau S."/>
            <person name="Carrere S."/>
            <person name="Blein T."/>
            <person name="Jardinaud M.F."/>
            <person name="Latrasse D."/>
            <person name="Zouine M."/>
            <person name="Zahm M."/>
            <person name="Kreplak J."/>
            <person name="Mayjonade B."/>
            <person name="Satge C."/>
            <person name="Perez M."/>
            <person name="Cauet S."/>
            <person name="Marande W."/>
            <person name="Chantry-Darmon C."/>
            <person name="Lopez-Roques C."/>
            <person name="Bouchez O."/>
            <person name="Berard A."/>
            <person name="Debelle F."/>
            <person name="Munos S."/>
            <person name="Bendahmane A."/>
            <person name="Berges H."/>
            <person name="Niebel A."/>
            <person name="Buitink J."/>
            <person name="Frugier F."/>
            <person name="Benhamed M."/>
            <person name="Crespi M."/>
            <person name="Gouzy J."/>
            <person name="Gamas P."/>
        </authorList>
    </citation>
    <scope>NUCLEOTIDE SEQUENCE [LARGE SCALE GENOMIC DNA]</scope>
    <source>
        <strain evidence="3">cv. Jemalong A17</strain>
    </source>
</reference>
<name>A0A396IWX9_MEDTR</name>
<keyword evidence="1" id="KW-0812">Transmembrane</keyword>
<comment type="caution">
    <text evidence="2">The sequence shown here is derived from an EMBL/GenBank/DDBJ whole genome shotgun (WGS) entry which is preliminary data.</text>
</comment>
<dbReference type="Proteomes" id="UP000265566">
    <property type="component" value="Chromosome 3"/>
</dbReference>
<keyword evidence="1" id="KW-0472">Membrane</keyword>
<gene>
    <name evidence="2" type="ORF">MtrunA17_Chr3g0131511</name>
</gene>
<evidence type="ECO:0000313" key="3">
    <source>
        <dbReference type="Proteomes" id="UP000265566"/>
    </source>
</evidence>
<dbReference type="EMBL" id="PSQE01000003">
    <property type="protein sequence ID" value="RHN70062.1"/>
    <property type="molecule type" value="Genomic_DNA"/>
</dbReference>
<accession>A0A396IWX9</accession>
<protein>
    <recommendedName>
        <fullName evidence="4">Transmembrane protein</fullName>
    </recommendedName>
</protein>
<organism evidence="2 3">
    <name type="scientific">Medicago truncatula</name>
    <name type="common">Barrel medic</name>
    <name type="synonym">Medicago tribuloides</name>
    <dbReference type="NCBI Taxonomy" id="3880"/>
    <lineage>
        <taxon>Eukaryota</taxon>
        <taxon>Viridiplantae</taxon>
        <taxon>Streptophyta</taxon>
        <taxon>Embryophyta</taxon>
        <taxon>Tracheophyta</taxon>
        <taxon>Spermatophyta</taxon>
        <taxon>Magnoliopsida</taxon>
        <taxon>eudicotyledons</taxon>
        <taxon>Gunneridae</taxon>
        <taxon>Pentapetalae</taxon>
        <taxon>rosids</taxon>
        <taxon>fabids</taxon>
        <taxon>Fabales</taxon>
        <taxon>Fabaceae</taxon>
        <taxon>Papilionoideae</taxon>
        <taxon>50 kb inversion clade</taxon>
        <taxon>NPAAA clade</taxon>
        <taxon>Hologalegina</taxon>
        <taxon>IRL clade</taxon>
        <taxon>Trifolieae</taxon>
        <taxon>Medicago</taxon>
    </lineage>
</organism>
<feature type="transmembrane region" description="Helical" evidence="1">
    <location>
        <begin position="53"/>
        <end position="70"/>
    </location>
</feature>
<evidence type="ECO:0000313" key="2">
    <source>
        <dbReference type="EMBL" id="RHN70062.1"/>
    </source>
</evidence>
<proteinExistence type="predicted"/>
<evidence type="ECO:0000256" key="1">
    <source>
        <dbReference type="SAM" id="Phobius"/>
    </source>
</evidence>
<keyword evidence="1" id="KW-1133">Transmembrane helix</keyword>